<name>A0A7H8N1M2_9ACTN</name>
<feature type="transmembrane region" description="Helical" evidence="1">
    <location>
        <begin position="77"/>
        <end position="97"/>
    </location>
</feature>
<evidence type="ECO:0000256" key="1">
    <source>
        <dbReference type="SAM" id="Phobius"/>
    </source>
</evidence>
<accession>A0A7H8N1M2</accession>
<organism evidence="2 3">
    <name type="scientific">Streptomyces buecherae</name>
    <dbReference type="NCBI Taxonomy" id="2763006"/>
    <lineage>
        <taxon>Bacteria</taxon>
        <taxon>Bacillati</taxon>
        <taxon>Actinomycetota</taxon>
        <taxon>Actinomycetes</taxon>
        <taxon>Kitasatosporales</taxon>
        <taxon>Streptomycetaceae</taxon>
        <taxon>Streptomyces</taxon>
    </lineage>
</organism>
<proteinExistence type="predicted"/>
<reference evidence="2 3" key="1">
    <citation type="submission" date="2020-06" db="EMBL/GenBank/DDBJ databases">
        <title>Genome mining for natural products.</title>
        <authorList>
            <person name="Zhang B."/>
            <person name="Shi J."/>
            <person name="Ge H."/>
        </authorList>
    </citation>
    <scope>NUCLEOTIDE SEQUENCE [LARGE SCALE GENOMIC DNA]</scope>
    <source>
        <strain evidence="2 3">NA00687</strain>
    </source>
</reference>
<evidence type="ECO:0000313" key="3">
    <source>
        <dbReference type="Proteomes" id="UP000509303"/>
    </source>
</evidence>
<gene>
    <name evidence="2" type="ORF">HUT08_00770</name>
</gene>
<protein>
    <submittedName>
        <fullName evidence="2">Uncharacterized protein</fullName>
    </submittedName>
</protein>
<feature type="transmembrane region" description="Helical" evidence="1">
    <location>
        <begin position="103"/>
        <end position="124"/>
    </location>
</feature>
<dbReference type="Proteomes" id="UP000509303">
    <property type="component" value="Chromosome"/>
</dbReference>
<sequence>MICPHCDASLLRRERPDNVCGKCGRRYALDPKTNPLELSDLRVRRVVAKLTDDGRLPCTPGHLWYALSRRSLRPRRIGGGCVAVVLLGAFLLTAGYFAGPAPLAYFGLVLALLAPVLCVLAVVAGGRGRPKVLPGAFRGDVLEPWVEVYGGLPPGVVDDRRYPAPGGESGAGQATTLLCPDLSVATLIAAAGLPERHGLLLVRDLPEVPARGPVIVLHDVSAPGLVLPWRVREALPGRRVIDAGVPLRAVRGLPNAVPYRDRQPDQAVLTRLAEVGDYTSDELAWLRKGWTYPLVAIPPGRLLDVVSRVAERVGRAASADQGRAAAVGFLTWPDEGAP</sequence>
<keyword evidence="1" id="KW-0812">Transmembrane</keyword>
<keyword evidence="1" id="KW-1133">Transmembrane helix</keyword>
<dbReference type="RefSeq" id="WP_176160009.1">
    <property type="nucleotide sequence ID" value="NZ_CP054929.1"/>
</dbReference>
<keyword evidence="3" id="KW-1185">Reference proteome</keyword>
<evidence type="ECO:0000313" key="2">
    <source>
        <dbReference type="EMBL" id="QKW48312.1"/>
    </source>
</evidence>
<keyword evidence="1" id="KW-0472">Membrane</keyword>
<dbReference type="AlphaFoldDB" id="A0A7H8N1M2"/>
<dbReference type="EMBL" id="CP054929">
    <property type="protein sequence ID" value="QKW48312.1"/>
    <property type="molecule type" value="Genomic_DNA"/>
</dbReference>